<proteinExistence type="predicted"/>
<dbReference type="Pfam" id="PF01565">
    <property type="entry name" value="FAD_binding_4"/>
    <property type="match status" value="1"/>
</dbReference>
<feature type="domain" description="FAD-binding PCMH-type" evidence="2">
    <location>
        <begin position="12"/>
        <end position="185"/>
    </location>
</feature>
<protein>
    <submittedName>
        <fullName evidence="3">FAD-binding protein</fullName>
    </submittedName>
</protein>
<gene>
    <name evidence="3" type="ORF">KIN34_00955</name>
</gene>
<dbReference type="InterPro" id="IPR036318">
    <property type="entry name" value="FAD-bd_PCMH-like_sf"/>
</dbReference>
<dbReference type="Gene3D" id="3.30.43.10">
    <property type="entry name" value="Uridine Diphospho-n-acetylenolpyruvylglucosamine Reductase, domain 2"/>
    <property type="match status" value="1"/>
</dbReference>
<evidence type="ECO:0000313" key="4">
    <source>
        <dbReference type="Proteomes" id="UP000722125"/>
    </source>
</evidence>
<evidence type="ECO:0000313" key="3">
    <source>
        <dbReference type="EMBL" id="MBT0992860.1"/>
    </source>
</evidence>
<dbReference type="Pfam" id="PF04030">
    <property type="entry name" value="ALO"/>
    <property type="match status" value="1"/>
</dbReference>
<comment type="caution">
    <text evidence="3">The sequence shown here is derived from an EMBL/GenBank/DDBJ whole genome shotgun (WGS) entry which is preliminary data.</text>
</comment>
<organism evidence="3 4">
    <name type="scientific">Cellulomonas fulva</name>
    <dbReference type="NCBI Taxonomy" id="2835530"/>
    <lineage>
        <taxon>Bacteria</taxon>
        <taxon>Bacillati</taxon>
        <taxon>Actinomycetota</taxon>
        <taxon>Actinomycetes</taxon>
        <taxon>Micrococcales</taxon>
        <taxon>Cellulomonadaceae</taxon>
        <taxon>Cellulomonas</taxon>
    </lineage>
</organism>
<dbReference type="Gene3D" id="1.10.45.10">
    <property type="entry name" value="Vanillyl-alcohol Oxidase, Chain A, domain 4"/>
    <property type="match status" value="1"/>
</dbReference>
<reference evidence="3 4" key="1">
    <citation type="submission" date="2021-05" db="EMBL/GenBank/DDBJ databases">
        <title>Description of Cellulomonas sp. DKR-3 sp. nov.</title>
        <authorList>
            <person name="Dahal R.H."/>
            <person name="Chaudhary D.K."/>
        </authorList>
    </citation>
    <scope>NUCLEOTIDE SEQUENCE [LARGE SCALE GENOMIC DNA]</scope>
    <source>
        <strain evidence="3 4">DKR-3</strain>
    </source>
</reference>
<dbReference type="InterPro" id="IPR016166">
    <property type="entry name" value="FAD-bd_PCMH"/>
</dbReference>
<dbReference type="InterPro" id="IPR016171">
    <property type="entry name" value="Vanillyl_alc_oxidase_C-sub2"/>
</dbReference>
<dbReference type="SUPFAM" id="SSF56176">
    <property type="entry name" value="FAD-binding/transporter-associated domain-like"/>
    <property type="match status" value="1"/>
</dbReference>
<dbReference type="InterPro" id="IPR006094">
    <property type="entry name" value="Oxid_FAD_bind_N"/>
</dbReference>
<evidence type="ECO:0000259" key="2">
    <source>
        <dbReference type="PROSITE" id="PS51387"/>
    </source>
</evidence>
<dbReference type="InterPro" id="IPR016169">
    <property type="entry name" value="FAD-bd_PCMH_sub2"/>
</dbReference>
<dbReference type="Gene3D" id="3.30.465.10">
    <property type="match status" value="1"/>
</dbReference>
<dbReference type="Gene3D" id="3.30.70.2520">
    <property type="match status" value="1"/>
</dbReference>
<dbReference type="PANTHER" id="PTHR43762">
    <property type="entry name" value="L-GULONOLACTONE OXIDASE"/>
    <property type="match status" value="1"/>
</dbReference>
<keyword evidence="4" id="KW-1185">Reference proteome</keyword>
<name>A0ABS5TUQ5_9CELL</name>
<dbReference type="InterPro" id="IPR007173">
    <property type="entry name" value="ALO_C"/>
</dbReference>
<sequence length="431" mass="45796">MTDVLTTWAGSHTFRGGPLVHPTSVEEVAELVAGARRVRAIGSRHSFHDLADSPGTLVALDRLDIPLEIRSDEGAPGTGAAGTTVTVGGGVRYGELARALHAAGWALHTMASLPHIAVAGTVATATHGSGDSAVNLAAAVRGLELVGAGGEVRHLGPQDDELAGSVVALGALGVVTRVTLAVEPTFDVAQEVWLDLPWETALGRFDDLMGSAYSVSLFTDWRGGAVQQVWRKHRVLDASWTTPPAGDELAGARRAPGPVHPVPGVDPVACTQQGGVPGPWHERLPHFRLEFTPSAGAELQSEYLVPRARAIEAIEAVRALRDRVSPLLQVSEIRSVAGDDLWLSTAAGGGHVGLHFTWLPLRDEVEAVLPAIEAALAPFQARPHWGKLFADRDRSLAGLYPRWADFRELVTRRDPDGVFGNAYLARHGLRD</sequence>
<dbReference type="RefSeq" id="WP_214345854.1">
    <property type="nucleotide sequence ID" value="NZ_JAHBOH010000001.1"/>
</dbReference>
<dbReference type="InterPro" id="IPR016167">
    <property type="entry name" value="FAD-bd_PCMH_sub1"/>
</dbReference>
<accession>A0ABS5TUQ5</accession>
<keyword evidence="1" id="KW-0560">Oxidoreductase</keyword>
<dbReference type="Gene3D" id="3.30.70.2530">
    <property type="match status" value="1"/>
</dbReference>
<dbReference type="EMBL" id="JAHBOH010000001">
    <property type="protein sequence ID" value="MBT0992860.1"/>
    <property type="molecule type" value="Genomic_DNA"/>
</dbReference>
<evidence type="ECO:0000256" key="1">
    <source>
        <dbReference type="ARBA" id="ARBA00023002"/>
    </source>
</evidence>
<dbReference type="InterPro" id="IPR010031">
    <property type="entry name" value="FAD_lactone_oxidase-like"/>
</dbReference>
<dbReference type="PANTHER" id="PTHR43762:SF1">
    <property type="entry name" value="D-ARABINONO-1,4-LACTONE OXIDASE"/>
    <property type="match status" value="1"/>
</dbReference>
<dbReference type="PROSITE" id="PS51387">
    <property type="entry name" value="FAD_PCMH"/>
    <property type="match status" value="1"/>
</dbReference>
<dbReference type="Proteomes" id="UP000722125">
    <property type="component" value="Unassembled WGS sequence"/>
</dbReference>